<dbReference type="RefSeq" id="WP_103886247.1">
    <property type="nucleotide sequence ID" value="NZ_FNVU01000005.1"/>
</dbReference>
<evidence type="ECO:0000313" key="4">
    <source>
        <dbReference type="Proteomes" id="UP000236754"/>
    </source>
</evidence>
<evidence type="ECO:0000313" key="3">
    <source>
        <dbReference type="EMBL" id="SEG49421.1"/>
    </source>
</evidence>
<dbReference type="PROSITE" id="PS51318">
    <property type="entry name" value="TAT"/>
    <property type="match status" value="1"/>
</dbReference>
<proteinExistence type="predicted"/>
<gene>
    <name evidence="3" type="ORF">SAMN05216223_105484</name>
</gene>
<reference evidence="3 4" key="1">
    <citation type="submission" date="2016-10" db="EMBL/GenBank/DDBJ databases">
        <authorList>
            <person name="de Groot N.N."/>
        </authorList>
    </citation>
    <scope>NUCLEOTIDE SEQUENCE [LARGE SCALE GENOMIC DNA]</scope>
    <source>
        <strain evidence="3 4">CGMCC 4.2023</strain>
    </source>
</reference>
<dbReference type="EMBL" id="FNVU01000005">
    <property type="protein sequence ID" value="SEG49421.1"/>
    <property type="molecule type" value="Genomic_DNA"/>
</dbReference>
<sequence length="401" mass="43022">MSDPSRTPPPSPASRPSRRTVLRSGLGLGLGATVAGAGLLGAAPAQAAGQNGTPLCDEPGDSASAQGLGSGDLGIPYHREHDNTWGYVFGDAWTHIQQGEPYIGSPVMLNQDSFDASGASPISFTWAMPTGGAAGQLFGYAHRADNGYGFEISRIPNDCIEFGGRTYIQYTSVYTWGGPDDPPWVDGHDGSLMSGVAYSDDYGVTWTDYDYHWDGDHRGINQSMYGMWSFAGIDPDGWLYIFSKRWNGTHRNSADGGAIQLFRIRPDDFRAGNFGAQQNWAYLNGSWQWTGSATPPSVILSGNNTGEFSVKRIGDTYCMSCFDVVLGAIFTRTAARPDAVWSTPVPKITSVQVPNLYGGYIHPGSASASSLTLIVSQWNGTVGAPPYWVRQFDGVNPTSVV</sequence>
<keyword evidence="4" id="KW-1185">Reference proteome</keyword>
<dbReference type="AlphaFoldDB" id="A0A1H6ALK3"/>
<evidence type="ECO:0000259" key="2">
    <source>
        <dbReference type="Pfam" id="PF13810"/>
    </source>
</evidence>
<protein>
    <recommendedName>
        <fullName evidence="2">DUF4185 domain-containing protein</fullName>
    </recommendedName>
</protein>
<dbReference type="Proteomes" id="UP000236754">
    <property type="component" value="Unassembled WGS sequence"/>
</dbReference>
<evidence type="ECO:0000256" key="1">
    <source>
        <dbReference type="SAM" id="MobiDB-lite"/>
    </source>
</evidence>
<dbReference type="InterPro" id="IPR025442">
    <property type="entry name" value="DUF4185"/>
</dbReference>
<feature type="domain" description="DUF4185" evidence="2">
    <location>
        <begin position="59"/>
        <end position="392"/>
    </location>
</feature>
<feature type="region of interest" description="Disordered" evidence="1">
    <location>
        <begin position="45"/>
        <end position="71"/>
    </location>
</feature>
<organism evidence="3 4">
    <name type="scientific">Actinacidiphila yanglinensis</name>
    <dbReference type="NCBI Taxonomy" id="310779"/>
    <lineage>
        <taxon>Bacteria</taxon>
        <taxon>Bacillati</taxon>
        <taxon>Actinomycetota</taxon>
        <taxon>Actinomycetes</taxon>
        <taxon>Kitasatosporales</taxon>
        <taxon>Streptomycetaceae</taxon>
        <taxon>Actinacidiphila</taxon>
    </lineage>
</organism>
<dbReference type="InterPro" id="IPR006311">
    <property type="entry name" value="TAT_signal"/>
</dbReference>
<dbReference type="OrthoDB" id="4789771at2"/>
<accession>A0A1H6ALK3</accession>
<name>A0A1H6ALK3_9ACTN</name>
<dbReference type="Pfam" id="PF13810">
    <property type="entry name" value="DUF4185"/>
    <property type="match status" value="1"/>
</dbReference>